<evidence type="ECO:0000256" key="1">
    <source>
        <dbReference type="SAM" id="MobiDB-lite"/>
    </source>
</evidence>
<dbReference type="SUPFAM" id="SSF55729">
    <property type="entry name" value="Acyl-CoA N-acyltransferases (Nat)"/>
    <property type="match status" value="1"/>
</dbReference>
<evidence type="ECO:0000313" key="2">
    <source>
        <dbReference type="EMBL" id="SOD50935.1"/>
    </source>
</evidence>
<dbReference type="InterPro" id="IPR016181">
    <property type="entry name" value="Acyl_CoA_acyltransferase"/>
</dbReference>
<accession>A0A286CX09</accession>
<evidence type="ECO:0008006" key="4">
    <source>
        <dbReference type="Google" id="ProtNLM"/>
    </source>
</evidence>
<gene>
    <name evidence="2" type="ORF">SAMN06296416_101367</name>
</gene>
<organism evidence="2 3">
    <name type="scientific">Pseudoxanthomonas wuyuanensis</name>
    <dbReference type="NCBI Taxonomy" id="1073196"/>
    <lineage>
        <taxon>Bacteria</taxon>
        <taxon>Pseudomonadati</taxon>
        <taxon>Pseudomonadota</taxon>
        <taxon>Gammaproteobacteria</taxon>
        <taxon>Lysobacterales</taxon>
        <taxon>Lysobacteraceae</taxon>
        <taxon>Pseudoxanthomonas</taxon>
    </lineage>
</organism>
<reference evidence="2 3" key="1">
    <citation type="submission" date="2017-09" db="EMBL/GenBank/DDBJ databases">
        <authorList>
            <person name="Ehlers B."/>
            <person name="Leendertz F.H."/>
        </authorList>
    </citation>
    <scope>NUCLEOTIDE SEQUENCE [LARGE SCALE GENOMIC DNA]</scope>
    <source>
        <strain evidence="2 3">CGMCC 1.10978</strain>
    </source>
</reference>
<dbReference type="EMBL" id="OCND01000001">
    <property type="protein sequence ID" value="SOD50935.1"/>
    <property type="molecule type" value="Genomic_DNA"/>
</dbReference>
<keyword evidence="3" id="KW-1185">Reference proteome</keyword>
<name>A0A286CX09_9GAMM</name>
<protein>
    <recommendedName>
        <fullName evidence="4">Acetyltransferase (GNAT) domain-containing protein</fullName>
    </recommendedName>
</protein>
<dbReference type="Proteomes" id="UP000219374">
    <property type="component" value="Unassembled WGS sequence"/>
</dbReference>
<sequence length="93" mass="10660">MLLLPQWQAKGIGKEVVPLLMDYVFRTSEISEMFNCHRLENTGVVRVMQALQFEAMETTARGEGWGGWRRTRSQWSAARNRPHPDKPTTNSVA</sequence>
<dbReference type="Gene3D" id="3.40.630.30">
    <property type="match status" value="1"/>
</dbReference>
<feature type="region of interest" description="Disordered" evidence="1">
    <location>
        <begin position="64"/>
        <end position="93"/>
    </location>
</feature>
<evidence type="ECO:0000313" key="3">
    <source>
        <dbReference type="Proteomes" id="UP000219374"/>
    </source>
</evidence>
<proteinExistence type="predicted"/>
<dbReference type="AlphaFoldDB" id="A0A286CX09"/>